<gene>
    <name evidence="2" type="ORF">H9888_03625</name>
</gene>
<dbReference type="Proteomes" id="UP000823926">
    <property type="component" value="Unassembled WGS sequence"/>
</dbReference>
<feature type="transmembrane region" description="Helical" evidence="1">
    <location>
        <begin position="45"/>
        <end position="72"/>
    </location>
</feature>
<evidence type="ECO:0000313" key="3">
    <source>
        <dbReference type="Proteomes" id="UP000823926"/>
    </source>
</evidence>
<dbReference type="PANTHER" id="PTHR34980:SF2">
    <property type="entry name" value="INNER MEMBRANE PROTEIN YHAH-RELATED"/>
    <property type="match status" value="1"/>
</dbReference>
<comment type="caution">
    <text evidence="2">The sequence shown here is derived from an EMBL/GenBank/DDBJ whole genome shotgun (WGS) entry which is preliminary data.</text>
</comment>
<keyword evidence="1" id="KW-1133">Transmembrane helix</keyword>
<dbReference type="PANTHER" id="PTHR34980">
    <property type="entry name" value="INNER MEMBRANE PROTEIN-RELATED-RELATED"/>
    <property type="match status" value="1"/>
</dbReference>
<dbReference type="Pfam" id="PF05656">
    <property type="entry name" value="DUF805"/>
    <property type="match status" value="1"/>
</dbReference>
<accession>A0A9D1QE77</accession>
<organism evidence="2 3">
    <name type="scientific">Candidatus Rikenella faecigallinarum</name>
    <dbReference type="NCBI Taxonomy" id="2838745"/>
    <lineage>
        <taxon>Bacteria</taxon>
        <taxon>Pseudomonadati</taxon>
        <taxon>Bacteroidota</taxon>
        <taxon>Bacteroidia</taxon>
        <taxon>Bacteroidales</taxon>
        <taxon>Rikenellaceae</taxon>
        <taxon>Rikenella</taxon>
    </lineage>
</organism>
<proteinExistence type="predicted"/>
<sequence length="122" mass="14031">MEENVTPTVHPNDALECYKLFWKNYATFQGRARRSEFWWPMLFNFILGSILSFIPILAMLFGVAVLIPNLAIVSRRLHDTGRAFGWYFISFIPVVGAILLIIWWAQEGQPGQNRFGDNPKGL</sequence>
<protein>
    <submittedName>
        <fullName evidence="2">DUF805 domain-containing protein</fullName>
    </submittedName>
</protein>
<keyword evidence="1" id="KW-0812">Transmembrane</keyword>
<feature type="transmembrane region" description="Helical" evidence="1">
    <location>
        <begin position="84"/>
        <end position="105"/>
    </location>
</feature>
<evidence type="ECO:0000313" key="2">
    <source>
        <dbReference type="EMBL" id="HIW10572.1"/>
    </source>
</evidence>
<dbReference type="AlphaFoldDB" id="A0A9D1QE77"/>
<name>A0A9D1QE77_9BACT</name>
<keyword evidence="1" id="KW-0472">Membrane</keyword>
<dbReference type="EMBL" id="DXHL01000019">
    <property type="protein sequence ID" value="HIW10572.1"/>
    <property type="molecule type" value="Genomic_DNA"/>
</dbReference>
<evidence type="ECO:0000256" key="1">
    <source>
        <dbReference type="SAM" id="Phobius"/>
    </source>
</evidence>
<reference evidence="2" key="2">
    <citation type="submission" date="2021-04" db="EMBL/GenBank/DDBJ databases">
        <authorList>
            <person name="Gilroy R."/>
        </authorList>
    </citation>
    <scope>NUCLEOTIDE SEQUENCE</scope>
    <source>
        <strain evidence="2">ChiBcec15-1070</strain>
    </source>
</reference>
<reference evidence="2" key="1">
    <citation type="journal article" date="2021" name="PeerJ">
        <title>Extensive microbial diversity within the chicken gut microbiome revealed by metagenomics and culture.</title>
        <authorList>
            <person name="Gilroy R."/>
            <person name="Ravi A."/>
            <person name="Getino M."/>
            <person name="Pursley I."/>
            <person name="Horton D.L."/>
            <person name="Alikhan N.F."/>
            <person name="Baker D."/>
            <person name="Gharbi K."/>
            <person name="Hall N."/>
            <person name="Watson M."/>
            <person name="Adriaenssens E.M."/>
            <person name="Foster-Nyarko E."/>
            <person name="Jarju S."/>
            <person name="Secka A."/>
            <person name="Antonio M."/>
            <person name="Oren A."/>
            <person name="Chaudhuri R.R."/>
            <person name="La Ragione R."/>
            <person name="Hildebrand F."/>
            <person name="Pallen M.J."/>
        </authorList>
    </citation>
    <scope>NUCLEOTIDE SEQUENCE</scope>
    <source>
        <strain evidence="2">ChiBcec15-1070</strain>
    </source>
</reference>
<dbReference type="GO" id="GO:0005886">
    <property type="term" value="C:plasma membrane"/>
    <property type="evidence" value="ECO:0007669"/>
    <property type="project" value="TreeGrafter"/>
</dbReference>
<dbReference type="InterPro" id="IPR008523">
    <property type="entry name" value="DUF805"/>
</dbReference>